<comment type="caution">
    <text evidence="3">The sequence shown here is derived from an EMBL/GenBank/DDBJ whole genome shotgun (WGS) entry which is preliminary data.</text>
</comment>
<dbReference type="InterPro" id="IPR026870">
    <property type="entry name" value="Zinc_ribbon_dom"/>
</dbReference>
<feature type="transmembrane region" description="Helical" evidence="1">
    <location>
        <begin position="77"/>
        <end position="95"/>
    </location>
</feature>
<dbReference type="AlphaFoldDB" id="A0A7C3WLZ3"/>
<gene>
    <name evidence="3" type="ORF">ENV35_02770</name>
</gene>
<name>A0A7C3WLZ3_9BACT</name>
<keyword evidence="1" id="KW-0812">Transmembrane</keyword>
<evidence type="ECO:0000256" key="1">
    <source>
        <dbReference type="SAM" id="Phobius"/>
    </source>
</evidence>
<feature type="domain" description="Zinc-ribbon" evidence="2">
    <location>
        <begin position="128"/>
        <end position="150"/>
    </location>
</feature>
<proteinExistence type="predicted"/>
<reference evidence="3" key="1">
    <citation type="journal article" date="2020" name="mSystems">
        <title>Genome- and Community-Level Interaction Insights into Carbon Utilization and Element Cycling Functions of Hydrothermarchaeota in Hydrothermal Sediment.</title>
        <authorList>
            <person name="Zhou Z."/>
            <person name="Liu Y."/>
            <person name="Xu W."/>
            <person name="Pan J."/>
            <person name="Luo Z.H."/>
            <person name="Li M."/>
        </authorList>
    </citation>
    <scope>NUCLEOTIDE SEQUENCE [LARGE SCALE GENOMIC DNA]</scope>
    <source>
        <strain evidence="3">SpSt-751</strain>
    </source>
</reference>
<feature type="transmembrane region" description="Helical" evidence="1">
    <location>
        <begin position="6"/>
        <end position="24"/>
    </location>
</feature>
<dbReference type="Pfam" id="PF13240">
    <property type="entry name" value="Zn_Ribbon_1"/>
    <property type="match status" value="1"/>
</dbReference>
<accession>A0A7C3WLZ3</accession>
<keyword evidence="1" id="KW-0472">Membrane</keyword>
<keyword evidence="1" id="KW-1133">Transmembrane helix</keyword>
<sequence length="151" mass="16537">MNIGLVIFGIILIGGMFFLANVYITPQQKQQLELISTACNFNIWGIPVGQIGQAISSDVAQKCEQVKTVKQILSFQPFVYILGIILLVVGLVIGGKKEVHVIREVVKEPEEEIEDGTEEKAKKKGYKFCSECGAKVKAGEKFCGNCGNKLT</sequence>
<organism evidence="3">
    <name type="scientific">Dictyoglomus turgidum</name>
    <dbReference type="NCBI Taxonomy" id="513050"/>
    <lineage>
        <taxon>Bacteria</taxon>
        <taxon>Pseudomonadati</taxon>
        <taxon>Dictyoglomota</taxon>
        <taxon>Dictyoglomia</taxon>
        <taxon>Dictyoglomales</taxon>
        <taxon>Dictyoglomaceae</taxon>
        <taxon>Dictyoglomus</taxon>
    </lineage>
</organism>
<dbReference type="EMBL" id="DTGA01000063">
    <property type="protein sequence ID" value="HGB30785.1"/>
    <property type="molecule type" value="Genomic_DNA"/>
</dbReference>
<evidence type="ECO:0000313" key="3">
    <source>
        <dbReference type="EMBL" id="HGB30785.1"/>
    </source>
</evidence>
<protein>
    <submittedName>
        <fullName evidence="3">Zinc ribbon domain-containing protein</fullName>
    </submittedName>
</protein>
<evidence type="ECO:0000259" key="2">
    <source>
        <dbReference type="Pfam" id="PF13240"/>
    </source>
</evidence>